<sequence length="42" mass="4614">MANHFINDLNTTNEENLWILNLGGTTKTSSLADEVFLFTNGG</sequence>
<evidence type="ECO:0000313" key="1">
    <source>
        <dbReference type="EMBL" id="ETO39975.1"/>
    </source>
</evidence>
<accession>W9EG69</accession>
<evidence type="ECO:0000313" key="2">
    <source>
        <dbReference type="Proteomes" id="UP000019474"/>
    </source>
</evidence>
<protein>
    <submittedName>
        <fullName evidence="1">Uncharacterized protein</fullName>
    </submittedName>
</protein>
<dbReference type="PATRIC" id="fig|1221538.3.peg.1089"/>
<reference evidence="1 2" key="1">
    <citation type="submission" date="2012-08" db="EMBL/GenBank/DDBJ databases">
        <title>Genome sequencing of Lactobacillus florum 8D.</title>
        <authorList>
            <person name="Kim E.B."/>
            <person name="Marco M.L."/>
        </authorList>
    </citation>
    <scope>NUCLEOTIDE SEQUENCE [LARGE SCALE GENOMIC DNA]</scope>
    <source>
        <strain evidence="1 2">8D</strain>
    </source>
</reference>
<dbReference type="Proteomes" id="UP000019474">
    <property type="component" value="Unassembled WGS sequence"/>
</dbReference>
<keyword evidence="2" id="KW-1185">Reference proteome</keyword>
<organism evidence="1 2">
    <name type="scientific">Fructilactobacillus florum 8D</name>
    <dbReference type="NCBI Taxonomy" id="1221538"/>
    <lineage>
        <taxon>Bacteria</taxon>
        <taxon>Bacillati</taxon>
        <taxon>Bacillota</taxon>
        <taxon>Bacilli</taxon>
        <taxon>Lactobacillales</taxon>
        <taxon>Lactobacillaceae</taxon>
        <taxon>Fructilactobacillus</taxon>
    </lineage>
</organism>
<comment type="caution">
    <text evidence="1">The sequence shown here is derived from an EMBL/GenBank/DDBJ whole genome shotgun (WGS) entry which is preliminary data.</text>
</comment>
<gene>
    <name evidence="1" type="ORF">B808_1083</name>
</gene>
<proteinExistence type="predicted"/>
<dbReference type="EMBL" id="ALXG01000045">
    <property type="protein sequence ID" value="ETO39975.1"/>
    <property type="molecule type" value="Genomic_DNA"/>
</dbReference>
<name>W9EG69_9LACO</name>
<dbReference type="AlphaFoldDB" id="W9EG69"/>